<reference evidence="1 2" key="1">
    <citation type="submission" date="2018-08" db="EMBL/GenBank/DDBJ databases">
        <title>Genome and evolution of the arbuscular mycorrhizal fungus Diversispora epigaea (formerly Glomus versiforme) and its bacterial endosymbionts.</title>
        <authorList>
            <person name="Sun X."/>
            <person name="Fei Z."/>
            <person name="Harrison M."/>
        </authorList>
    </citation>
    <scope>NUCLEOTIDE SEQUENCE [LARGE SCALE GENOMIC DNA]</scope>
    <source>
        <strain evidence="1 2">IT104</strain>
    </source>
</reference>
<comment type="caution">
    <text evidence="1">The sequence shown here is derived from an EMBL/GenBank/DDBJ whole genome shotgun (WGS) entry which is preliminary data.</text>
</comment>
<protein>
    <submittedName>
        <fullName evidence="1">Uncharacterized protein</fullName>
    </submittedName>
</protein>
<organism evidence="1 2">
    <name type="scientific">Diversispora epigaea</name>
    <dbReference type="NCBI Taxonomy" id="1348612"/>
    <lineage>
        <taxon>Eukaryota</taxon>
        <taxon>Fungi</taxon>
        <taxon>Fungi incertae sedis</taxon>
        <taxon>Mucoromycota</taxon>
        <taxon>Glomeromycotina</taxon>
        <taxon>Glomeromycetes</taxon>
        <taxon>Diversisporales</taxon>
        <taxon>Diversisporaceae</taxon>
        <taxon>Diversispora</taxon>
    </lineage>
</organism>
<name>A0A397I954_9GLOM</name>
<evidence type="ECO:0000313" key="1">
    <source>
        <dbReference type="EMBL" id="RHZ70798.1"/>
    </source>
</evidence>
<dbReference type="AlphaFoldDB" id="A0A397I954"/>
<keyword evidence="2" id="KW-1185">Reference proteome</keyword>
<proteinExistence type="predicted"/>
<evidence type="ECO:0000313" key="2">
    <source>
        <dbReference type="Proteomes" id="UP000266861"/>
    </source>
</evidence>
<dbReference type="EMBL" id="PQFF01000244">
    <property type="protein sequence ID" value="RHZ70798.1"/>
    <property type="molecule type" value="Genomic_DNA"/>
</dbReference>
<dbReference type="OrthoDB" id="5548359at2759"/>
<gene>
    <name evidence="1" type="ORF">Glove_267g17</name>
</gene>
<sequence>MCYHSCHSTVVIRKIKIKSFDPDLHVIEPGARRFGLGLNDSDPITRISEIQEQYKSTSQILDELKDKFIKTIEENWDQEKYGIREGKKYPDHITSDIYTLLAQEPSIDKKLHFELKLNASDDRGINVVRKEIKTYAIVENIPGMFDFVLYLIIFPRSTQDKISIFTNKEKEARSRIEYVKIIVSDYRISSSESKDIKYIVNTMLNDEFTTAYSSKYNLSTGGTEHAQSASMAVVGTFKIALDMTSDSSNLMNIGDHSFTTILKTSFQALNDTRNIIVEN</sequence>
<accession>A0A397I954</accession>
<dbReference type="Proteomes" id="UP000266861">
    <property type="component" value="Unassembled WGS sequence"/>
</dbReference>